<dbReference type="InterPro" id="IPR017508">
    <property type="entry name" value="HipA_N1"/>
</dbReference>
<evidence type="ECO:0000313" key="6">
    <source>
        <dbReference type="EMBL" id="KND16658.1"/>
    </source>
</evidence>
<keyword evidence="3 6" id="KW-0418">Kinase</keyword>
<evidence type="ECO:0000259" key="5">
    <source>
        <dbReference type="Pfam" id="PF13657"/>
    </source>
</evidence>
<keyword evidence="7" id="KW-1185">Reference proteome</keyword>
<dbReference type="GO" id="GO:0016301">
    <property type="term" value="F:kinase activity"/>
    <property type="evidence" value="ECO:0007669"/>
    <property type="project" value="UniProtKB-KW"/>
</dbReference>
<comment type="caution">
    <text evidence="6">The sequence shown here is derived from an EMBL/GenBank/DDBJ whole genome shotgun (WGS) entry which is preliminary data.</text>
</comment>
<dbReference type="InterPro" id="IPR052028">
    <property type="entry name" value="HipA_Ser/Thr_kinase"/>
</dbReference>
<dbReference type="Proteomes" id="UP000053900">
    <property type="component" value="Unassembled WGS sequence"/>
</dbReference>
<feature type="domain" description="HipA-like C-terminal" evidence="4">
    <location>
        <begin position="150"/>
        <end position="392"/>
    </location>
</feature>
<evidence type="ECO:0000313" key="7">
    <source>
        <dbReference type="Proteomes" id="UP000053900"/>
    </source>
</evidence>
<accession>A0ABR5IIL7</accession>
<protein>
    <submittedName>
        <fullName evidence="6">Phosphatidylinositol kinase</fullName>
    </submittedName>
</protein>
<dbReference type="Gene3D" id="1.10.1070.20">
    <property type="match status" value="1"/>
</dbReference>
<proteinExistence type="inferred from homology"/>
<sequence length="428" mass="48959">MKVRVLKLSLHGHLVGYLAGYDNCKNVLTFAQAFVMDENRPTMSLTTRPDFPYADKRLTQQWVHRQKLNPILSNLLPEGALRSLLTQGLKIHSDNEFDLLAYLGHDLPGALVVESLEIDDVPGYIFDANHISVSPRLIVSSDQLTPNPHFSLAGVQMKFSMSHQGGRFTLPNTQNTSDLGDWIIKTPSIIHSSVAENEYSMMTLAQIAGIDIPNIQLVRLEQLENLPKINLPNESYAYAIERFDRQKDASSSHVNRTHSEDFAQILGKYAHDKYEGGSYTQIAKILYQYSEDGLADIKQLARRLLVNILLGNGDAHLKNWSVIYPDRYHLRLSPAYDIVFTKAYIPNETSLALNLGKSKNWYQINLADFEYWARKADIPWRVVKPELLEVIDIARSLWRDKLHELPMLDSQKQLLLEHWRQLQTAFRI</sequence>
<gene>
    <name evidence="6" type="ORF">AFK20_12820</name>
</gene>
<dbReference type="InterPro" id="IPR012893">
    <property type="entry name" value="HipA-like_C"/>
</dbReference>
<dbReference type="PANTHER" id="PTHR37419:SF1">
    <property type="entry name" value="SERINE_THREONINE-PROTEIN KINASE TOXIN HIPA"/>
    <property type="match status" value="1"/>
</dbReference>
<keyword evidence="2" id="KW-0808">Transferase</keyword>
<dbReference type="Pfam" id="PF07804">
    <property type="entry name" value="HipA_C"/>
    <property type="match status" value="1"/>
</dbReference>
<comment type="similarity">
    <text evidence="1">Belongs to the HipA Ser/Thr kinase family.</text>
</comment>
<evidence type="ECO:0000259" key="4">
    <source>
        <dbReference type="Pfam" id="PF07804"/>
    </source>
</evidence>
<dbReference type="EMBL" id="LGSW01000028">
    <property type="protein sequence ID" value="KND16658.1"/>
    <property type="molecule type" value="Genomic_DNA"/>
</dbReference>
<dbReference type="NCBIfam" id="TIGR03071">
    <property type="entry name" value="couple_hipA"/>
    <property type="match status" value="1"/>
</dbReference>
<dbReference type="Pfam" id="PF13657">
    <property type="entry name" value="Couple_hipA"/>
    <property type="match status" value="1"/>
</dbReference>
<evidence type="ECO:0000256" key="2">
    <source>
        <dbReference type="ARBA" id="ARBA00022679"/>
    </source>
</evidence>
<reference evidence="6 7" key="1">
    <citation type="submission" date="2015-07" db="EMBL/GenBank/DDBJ databases">
        <title>Draft genome of Enhydrobacter aerosaccus.</title>
        <authorList>
            <person name="Wang X."/>
        </authorList>
    </citation>
    <scope>NUCLEOTIDE SEQUENCE [LARGE SCALE GENOMIC DNA]</scope>
    <source>
        <strain evidence="6 7">CGMCC9176</strain>
    </source>
</reference>
<feature type="domain" description="HipA N-terminal subdomain 1" evidence="5">
    <location>
        <begin position="7"/>
        <end position="113"/>
    </location>
</feature>
<evidence type="ECO:0000256" key="1">
    <source>
        <dbReference type="ARBA" id="ARBA00010164"/>
    </source>
</evidence>
<organism evidence="6 7">
    <name type="scientific">Enhydrobacter aerosaccus</name>
    <dbReference type="NCBI Taxonomy" id="225324"/>
    <lineage>
        <taxon>Bacteria</taxon>
        <taxon>Pseudomonadati</taxon>
        <taxon>Pseudomonadota</taxon>
        <taxon>Alphaproteobacteria</taxon>
        <taxon>Hyphomicrobiales</taxon>
        <taxon>Enhydrobacter</taxon>
    </lineage>
</organism>
<name>A0ABR5IIL7_9HYPH</name>
<dbReference type="PANTHER" id="PTHR37419">
    <property type="entry name" value="SERINE/THREONINE-PROTEIN KINASE TOXIN HIPA"/>
    <property type="match status" value="1"/>
</dbReference>
<evidence type="ECO:0000256" key="3">
    <source>
        <dbReference type="ARBA" id="ARBA00022777"/>
    </source>
</evidence>